<dbReference type="GeneID" id="15926731"/>
<gene>
    <name evidence="8" type="primary">pnuC</name>
    <name evidence="8" type="ORF">VPFG_00278</name>
</gene>
<name>R9TJK1_9CAUD</name>
<evidence type="ECO:0000256" key="2">
    <source>
        <dbReference type="ARBA" id="ARBA00022448"/>
    </source>
</evidence>
<dbReference type="RefSeq" id="YP_008125426.1">
    <property type="nucleotide sequence ID" value="NC_021529.2"/>
</dbReference>
<keyword evidence="2" id="KW-0813">Transport</keyword>
<dbReference type="NCBIfam" id="TIGR01528">
    <property type="entry name" value="NMN_trans_PnuC"/>
    <property type="match status" value="1"/>
</dbReference>
<evidence type="ECO:0000256" key="5">
    <source>
        <dbReference type="ARBA" id="ARBA00022989"/>
    </source>
</evidence>
<dbReference type="PANTHER" id="PTHR36122:SF2">
    <property type="entry name" value="NICOTINAMIDE RIBOSIDE TRANSPORTER PNUC"/>
    <property type="match status" value="1"/>
</dbReference>
<protein>
    <submittedName>
        <fullName evidence="8">PnuC ribosyl nicotinamide transporter</fullName>
    </submittedName>
</protein>
<feature type="transmembrane region" description="Helical" evidence="7">
    <location>
        <begin position="20"/>
        <end position="38"/>
    </location>
</feature>
<sequence>MFDLLFNINHTVFSIGDYAVSGLELWATITGLVCVIMARMNMKHNFTVGIVNCIGFAILFFQIQLYSDVLLQGFFIAASAYGFYQWNKKDDDEVLIQYMTPLSTFLAISLTAIATYALTHSIDTIMWISGNILVDNYEHIPAALSGLDAFTTCASIMAFMLMIQRKVEAWLFWVAVNVVCIYNYSAQGVIVVAVEYCIFLMNAMLAVLTWHREASQNKLMLELKEQW</sequence>
<dbReference type="OrthoDB" id="11493at10239"/>
<dbReference type="GO" id="GO:0005886">
    <property type="term" value="C:plasma membrane"/>
    <property type="evidence" value="ECO:0007669"/>
    <property type="project" value="UniProtKB-SubCell"/>
</dbReference>
<evidence type="ECO:0000256" key="6">
    <source>
        <dbReference type="ARBA" id="ARBA00023136"/>
    </source>
</evidence>
<organism evidence="8 9">
    <name type="scientific">Vibrio phage nt-1</name>
    <dbReference type="NCBI Taxonomy" id="115992"/>
    <lineage>
        <taxon>Viruses</taxon>
        <taxon>Duplodnaviria</taxon>
        <taxon>Heunggongvirae</taxon>
        <taxon>Uroviricota</taxon>
        <taxon>Caudoviricetes</taxon>
        <taxon>Pantevenvirales</taxon>
        <taxon>Straboviridae</taxon>
        <taxon>Mylasvirus</taxon>
        <taxon>Mylasvirus persius</taxon>
    </lineage>
</organism>
<dbReference type="PANTHER" id="PTHR36122">
    <property type="entry name" value="NICOTINAMIDE RIBOSIDE TRANSPORTER PNUC"/>
    <property type="match status" value="1"/>
</dbReference>
<feature type="transmembrane region" description="Helical" evidence="7">
    <location>
        <begin position="190"/>
        <end position="210"/>
    </location>
</feature>
<keyword evidence="5 7" id="KW-1133">Transmembrane helix</keyword>
<dbReference type="EMBL" id="HQ317393">
    <property type="protein sequence ID" value="AGN30277.1"/>
    <property type="molecule type" value="Genomic_DNA"/>
</dbReference>
<dbReference type="Proteomes" id="UP000201461">
    <property type="component" value="Segment"/>
</dbReference>
<dbReference type="InterPro" id="IPR006419">
    <property type="entry name" value="NMN_transpt_PnuC"/>
</dbReference>
<reference evidence="8 9" key="1">
    <citation type="journal article" date="2014" name="Genome Biol. Evol.">
        <title>Composite Conserved Promoter-Terminator Motifs (PeSLs) that Mediate Modular Shuffling in the Diverse T4-Like Myoviruses.</title>
        <authorList>
            <person name="Comeau A.M."/>
            <person name="Arbiol C."/>
            <person name="Krisch H.M."/>
        </authorList>
    </citation>
    <scope>NUCLEOTIDE SEQUENCE [LARGE SCALE GENOMIC DNA]</scope>
</reference>
<accession>R9TJK1</accession>
<evidence type="ECO:0000256" key="4">
    <source>
        <dbReference type="ARBA" id="ARBA00022692"/>
    </source>
</evidence>
<evidence type="ECO:0000256" key="1">
    <source>
        <dbReference type="ARBA" id="ARBA00004651"/>
    </source>
</evidence>
<dbReference type="GO" id="GO:0034257">
    <property type="term" value="F:nicotinamide riboside transmembrane transporter activity"/>
    <property type="evidence" value="ECO:0007669"/>
    <property type="project" value="InterPro"/>
</dbReference>
<keyword evidence="9" id="KW-1185">Reference proteome</keyword>
<dbReference type="Pfam" id="PF04973">
    <property type="entry name" value="NMN_transporter"/>
    <property type="match status" value="1"/>
</dbReference>
<feature type="transmembrane region" description="Helical" evidence="7">
    <location>
        <begin position="167"/>
        <end position="184"/>
    </location>
</feature>
<proteinExistence type="predicted"/>
<evidence type="ECO:0000256" key="3">
    <source>
        <dbReference type="ARBA" id="ARBA00022475"/>
    </source>
</evidence>
<feature type="transmembrane region" description="Helical" evidence="7">
    <location>
        <begin position="69"/>
        <end position="86"/>
    </location>
</feature>
<feature type="transmembrane region" description="Helical" evidence="7">
    <location>
        <begin position="45"/>
        <end position="63"/>
    </location>
</feature>
<evidence type="ECO:0000313" key="9">
    <source>
        <dbReference type="Proteomes" id="UP000201461"/>
    </source>
</evidence>
<feature type="transmembrane region" description="Helical" evidence="7">
    <location>
        <begin position="139"/>
        <end position="160"/>
    </location>
</feature>
<evidence type="ECO:0000313" key="8">
    <source>
        <dbReference type="EMBL" id="AGN30277.1"/>
    </source>
</evidence>
<keyword evidence="3" id="KW-1003">Cell membrane</keyword>
<keyword evidence="4 7" id="KW-0812">Transmembrane</keyword>
<comment type="subcellular location">
    <subcellularLocation>
        <location evidence="1">Cell membrane</location>
        <topology evidence="1">Multi-pass membrane protein</topology>
    </subcellularLocation>
</comment>
<evidence type="ECO:0000256" key="7">
    <source>
        <dbReference type="SAM" id="Phobius"/>
    </source>
</evidence>
<keyword evidence="6 7" id="KW-0472">Membrane</keyword>
<feature type="transmembrane region" description="Helical" evidence="7">
    <location>
        <begin position="98"/>
        <end position="119"/>
    </location>
</feature>
<dbReference type="KEGG" id="vg:15926731"/>